<sequence length="133" mass="14749">MFSRHSIPIVITALALSACGESAREKFVGDADAVCERVNREFGERIEDPDALVRMYPVVRKAQADLNAIEAPTEDKGQFARYVKVNQARIDLLAAALKDPVADVYSDPRMKRAEALQARSTKIARELGFEHCS</sequence>
<evidence type="ECO:0008006" key="3">
    <source>
        <dbReference type="Google" id="ProtNLM"/>
    </source>
</evidence>
<proteinExistence type="predicted"/>
<dbReference type="EMBL" id="CP088295">
    <property type="protein sequence ID" value="UUY02576.1"/>
    <property type="molecule type" value="Genomic_DNA"/>
</dbReference>
<reference evidence="2" key="1">
    <citation type="submission" date="2021-11" db="EMBL/GenBank/DDBJ databases">
        <title>Cultivation dependent microbiological survey of springs from the worlds oldest radium mine currently devoted to the extraction of radon-saturated water.</title>
        <authorList>
            <person name="Kapinusova G."/>
            <person name="Smrhova T."/>
            <person name="Strejcek M."/>
            <person name="Suman J."/>
            <person name="Jani K."/>
            <person name="Pajer P."/>
            <person name="Uhlik O."/>
        </authorList>
    </citation>
    <scope>NUCLEOTIDE SEQUENCE [LARGE SCALE GENOMIC DNA]</scope>
    <source>
        <strain evidence="2">J379</strain>
    </source>
</reference>
<organism evidence="1 2">
    <name type="scientific">Svornostia abyssi</name>
    <dbReference type="NCBI Taxonomy" id="2898438"/>
    <lineage>
        <taxon>Bacteria</taxon>
        <taxon>Bacillati</taxon>
        <taxon>Actinomycetota</taxon>
        <taxon>Thermoleophilia</taxon>
        <taxon>Solirubrobacterales</taxon>
        <taxon>Baekduiaceae</taxon>
        <taxon>Svornostia</taxon>
    </lineage>
</organism>
<accession>A0ABY5PD59</accession>
<dbReference type="RefSeq" id="WP_353863103.1">
    <property type="nucleotide sequence ID" value="NZ_CP088295.1"/>
</dbReference>
<evidence type="ECO:0000313" key="2">
    <source>
        <dbReference type="Proteomes" id="UP001058860"/>
    </source>
</evidence>
<dbReference type="Proteomes" id="UP001058860">
    <property type="component" value="Chromosome"/>
</dbReference>
<protein>
    <recommendedName>
        <fullName evidence="3">Lipoprotein</fullName>
    </recommendedName>
</protein>
<dbReference type="PROSITE" id="PS51257">
    <property type="entry name" value="PROKAR_LIPOPROTEIN"/>
    <property type="match status" value="1"/>
</dbReference>
<keyword evidence="2" id="KW-1185">Reference proteome</keyword>
<name>A0ABY5PD59_9ACTN</name>
<evidence type="ECO:0000313" key="1">
    <source>
        <dbReference type="EMBL" id="UUY02576.1"/>
    </source>
</evidence>
<gene>
    <name evidence="1" type="ORF">LRS13_18030</name>
</gene>